<evidence type="ECO:0000313" key="2">
    <source>
        <dbReference type="Proteomes" id="UP000010959"/>
    </source>
</evidence>
<dbReference type="RefSeq" id="WP_007336633.1">
    <property type="nucleotide sequence ID" value="NZ_AMWG01000026.1"/>
</dbReference>
<gene>
    <name evidence="1" type="ORF">RBSWK_01441</name>
</gene>
<organism evidence="1 2">
    <name type="scientific">Rhodopirellula baltica SWK14</name>
    <dbReference type="NCBI Taxonomy" id="993516"/>
    <lineage>
        <taxon>Bacteria</taxon>
        <taxon>Pseudomonadati</taxon>
        <taxon>Planctomycetota</taxon>
        <taxon>Planctomycetia</taxon>
        <taxon>Pirellulales</taxon>
        <taxon>Pirellulaceae</taxon>
        <taxon>Rhodopirellula</taxon>
    </lineage>
</organism>
<name>L7CK50_RHOBT</name>
<accession>L7CK50</accession>
<reference evidence="1 2" key="1">
    <citation type="journal article" date="2013" name="Mar. Genomics">
        <title>Expression of sulfatases in Rhodopirellula baltica and the diversity of sulfatases in the genus Rhodopirellula.</title>
        <authorList>
            <person name="Wegner C.E."/>
            <person name="Richter-Heitmann T."/>
            <person name="Klindworth A."/>
            <person name="Klockow C."/>
            <person name="Richter M."/>
            <person name="Achstetter T."/>
            <person name="Glockner F.O."/>
            <person name="Harder J."/>
        </authorList>
    </citation>
    <scope>NUCLEOTIDE SEQUENCE [LARGE SCALE GENOMIC DNA]</scope>
    <source>
        <strain evidence="1 2">SWK14</strain>
    </source>
</reference>
<proteinExistence type="predicted"/>
<dbReference type="EMBL" id="AMWG01000026">
    <property type="protein sequence ID" value="ELP34654.1"/>
    <property type="molecule type" value="Genomic_DNA"/>
</dbReference>
<protein>
    <submittedName>
        <fullName evidence="1">Uncharacterized protein</fullName>
    </submittedName>
</protein>
<comment type="caution">
    <text evidence="1">The sequence shown here is derived from an EMBL/GenBank/DDBJ whole genome shotgun (WGS) entry which is preliminary data.</text>
</comment>
<dbReference type="AlphaFoldDB" id="L7CK50"/>
<sequence>MNDLPKNPYTKHRGFNQRVRVAENKLRHASMRQMRELIDRDFDDCFESGDGDAVVFQLMHTARVEEVEYGYSVLAQGIRFLFSSNLSSDGFPTAWECIAWPQRTLQFEIAGGES</sequence>
<evidence type="ECO:0000313" key="1">
    <source>
        <dbReference type="EMBL" id="ELP34654.1"/>
    </source>
</evidence>
<dbReference type="Proteomes" id="UP000010959">
    <property type="component" value="Unassembled WGS sequence"/>
</dbReference>
<dbReference type="PATRIC" id="fig|993516.3.peg.1520"/>